<dbReference type="Pfam" id="PF07540">
    <property type="entry name" value="NOC3p"/>
    <property type="match status" value="1"/>
</dbReference>
<feature type="domain" description="Nucleolar complex-associated protein 3 N-terminal" evidence="1">
    <location>
        <begin position="4"/>
        <end position="82"/>
    </location>
</feature>
<protein>
    <submittedName>
        <fullName evidence="2">NOC3L</fullName>
    </submittedName>
</protein>
<dbReference type="Proteomes" id="UP000192639">
    <property type="component" value="Unassembled WGS sequence"/>
</dbReference>
<proteinExistence type="predicted"/>
<dbReference type="GO" id="GO:0003682">
    <property type="term" value="F:chromatin binding"/>
    <property type="evidence" value="ECO:0007669"/>
    <property type="project" value="TreeGrafter"/>
</dbReference>
<evidence type="ECO:0000313" key="3">
    <source>
        <dbReference type="Proteomes" id="UP000192639"/>
    </source>
</evidence>
<dbReference type="GO" id="GO:0005730">
    <property type="term" value="C:nucleolus"/>
    <property type="evidence" value="ECO:0007669"/>
    <property type="project" value="TreeGrafter"/>
</dbReference>
<gene>
    <name evidence="2" type="primary">NOC3L</name>
    <name evidence="2" type="ORF">ECANGB1_2317</name>
</gene>
<comment type="caution">
    <text evidence="2">The sequence shown here is derived from an EMBL/GenBank/DDBJ whole genome shotgun (WGS) entry which is preliminary data.</text>
</comment>
<accession>A0A1Y1S4T5</accession>
<dbReference type="VEuPathDB" id="MicrosporidiaDB:ECANGB1_2317"/>
<evidence type="ECO:0000259" key="1">
    <source>
        <dbReference type="Pfam" id="PF07540"/>
    </source>
</evidence>
<keyword evidence="3" id="KW-1185">Reference proteome</keyword>
<dbReference type="PANTHER" id="PTHR14428:SF5">
    <property type="entry name" value="NUCLEOLAR COMPLEX PROTEIN 3 HOMOLOG"/>
    <property type="match status" value="1"/>
</dbReference>
<name>A0A1Y1S4T5_9MICR</name>
<evidence type="ECO:0000313" key="2">
    <source>
        <dbReference type="EMBL" id="ORD93403.1"/>
    </source>
</evidence>
<dbReference type="GO" id="GO:0006270">
    <property type="term" value="P:DNA replication initiation"/>
    <property type="evidence" value="ECO:0007669"/>
    <property type="project" value="TreeGrafter"/>
</dbReference>
<sequence length="429" mass="50229">MLDKLQVSVLCERVIRNPESNLNALDKLDYSDELNGLAVAKVFASICPLYKIRIGSDKIKHKNADNAVEQFDRQLLSSYNAFLIKTLKSKEAFSYKIASYLLEELDHFNFNDRLVMKVLLGLRVESVRKICIGVLCSRIEEDNNGETIWLILDHALDYGIDYEVLNALLKSKYLAKCVQIKHEKETKYEKKVYTKEKTKKDPFYNKKKLRGISKKEEKTRCKKEKETKAEEGEVLDGIDNKIYVRTRNALQRIYFTILKEKKTKCIEAVCKGLCKYFTLVNREFYEGLLYLFTENLVTRCESRRDVINNIEIVKTIYEVFKSQGIDFGKISEYFLNMLEIDTQMHVTVEQFDNEFVGVLRLIFLENRQQNGVVLKMLKKLVGLSICRYLPVVTGFIKEVEIKYDIDIKEHYKQTDCETNFAYFLMKSFP</sequence>
<dbReference type="EMBL" id="LWDP01000090">
    <property type="protein sequence ID" value="ORD93403.1"/>
    <property type="molecule type" value="Genomic_DNA"/>
</dbReference>
<organism evidence="2 3">
    <name type="scientific">Enterospora canceri</name>
    <dbReference type="NCBI Taxonomy" id="1081671"/>
    <lineage>
        <taxon>Eukaryota</taxon>
        <taxon>Fungi</taxon>
        <taxon>Fungi incertae sedis</taxon>
        <taxon>Microsporidia</taxon>
        <taxon>Enterocytozoonidae</taxon>
        <taxon>Enterospora</taxon>
    </lineage>
</organism>
<reference evidence="2 3" key="1">
    <citation type="journal article" date="2017" name="Environ. Microbiol.">
        <title>Decay of the glycolytic pathway and adaptation to intranuclear parasitism within Enterocytozoonidae microsporidia.</title>
        <authorList>
            <person name="Wiredu Boakye D."/>
            <person name="Jaroenlak P."/>
            <person name="Prachumwat A."/>
            <person name="Williams T.A."/>
            <person name="Bateman K.S."/>
            <person name="Itsathitphaisarn O."/>
            <person name="Sritunyalucksana K."/>
            <person name="Paszkiewicz K.H."/>
            <person name="Moore K.A."/>
            <person name="Stentiford G.D."/>
            <person name="Williams B.A."/>
        </authorList>
    </citation>
    <scope>NUCLEOTIDE SEQUENCE [LARGE SCALE GENOMIC DNA]</scope>
    <source>
        <strain evidence="2 3">GB1</strain>
    </source>
</reference>
<dbReference type="OrthoDB" id="10263597at2759"/>
<dbReference type="InterPro" id="IPR016903">
    <property type="entry name" value="Nucleolar_cplx-assoc_3"/>
</dbReference>
<dbReference type="PANTHER" id="PTHR14428">
    <property type="entry name" value="NUCLEOLAR COMPLEX PROTEIN 3"/>
    <property type="match status" value="1"/>
</dbReference>
<dbReference type="InterPro" id="IPR011501">
    <property type="entry name" value="Noc3_N"/>
</dbReference>
<dbReference type="AlphaFoldDB" id="A0A1Y1S4T5"/>